<accession>A0A2T2X8I5</accession>
<protein>
    <recommendedName>
        <fullName evidence="1">Thiosulphate:quinone oxidoreductase small subunit DoxA domain-containing protein</fullName>
    </recommendedName>
</protein>
<dbReference type="EMBL" id="PXYW01000074">
    <property type="protein sequence ID" value="PSR30821.1"/>
    <property type="molecule type" value="Genomic_DNA"/>
</dbReference>
<evidence type="ECO:0000313" key="3">
    <source>
        <dbReference type="Proteomes" id="UP000242972"/>
    </source>
</evidence>
<evidence type="ECO:0000259" key="1">
    <source>
        <dbReference type="Pfam" id="PF07680"/>
    </source>
</evidence>
<evidence type="ECO:0000313" key="2">
    <source>
        <dbReference type="EMBL" id="PSR30821.1"/>
    </source>
</evidence>
<comment type="caution">
    <text evidence="2">The sequence shown here is derived from an EMBL/GenBank/DDBJ whole genome shotgun (WGS) entry which is preliminary data.</text>
</comment>
<organism evidence="2 3">
    <name type="scientific">Sulfobacillus benefaciens</name>
    <dbReference type="NCBI Taxonomy" id="453960"/>
    <lineage>
        <taxon>Bacteria</taxon>
        <taxon>Bacillati</taxon>
        <taxon>Bacillota</taxon>
        <taxon>Clostridia</taxon>
        <taxon>Eubacteriales</taxon>
        <taxon>Clostridiales Family XVII. Incertae Sedis</taxon>
        <taxon>Sulfobacillus</taxon>
    </lineage>
</organism>
<dbReference type="Proteomes" id="UP000242972">
    <property type="component" value="Unassembled WGS sequence"/>
</dbReference>
<proteinExistence type="predicted"/>
<dbReference type="InterPro" id="IPR011636">
    <property type="entry name" value="DoxA"/>
</dbReference>
<feature type="domain" description="Thiosulphate:quinone oxidoreductase small subunit DoxA" evidence="1">
    <location>
        <begin position="42"/>
        <end position="175"/>
    </location>
</feature>
<reference evidence="2 3" key="1">
    <citation type="journal article" date="2014" name="BMC Genomics">
        <title>Comparison of environmental and isolate Sulfobacillus genomes reveals diverse carbon, sulfur, nitrogen, and hydrogen metabolisms.</title>
        <authorList>
            <person name="Justice N.B."/>
            <person name="Norman A."/>
            <person name="Brown C.T."/>
            <person name="Singh A."/>
            <person name="Thomas B.C."/>
            <person name="Banfield J.F."/>
        </authorList>
    </citation>
    <scope>NUCLEOTIDE SEQUENCE [LARGE SCALE GENOMIC DNA]</scope>
    <source>
        <strain evidence="2">AMDSBA4</strain>
    </source>
</reference>
<name>A0A2T2X8I5_9FIRM</name>
<gene>
    <name evidence="2" type="ORF">C7B46_17600</name>
</gene>
<dbReference type="AlphaFoldDB" id="A0A2T2X8I5"/>
<dbReference type="Pfam" id="PF07680">
    <property type="entry name" value="DoxA"/>
    <property type="match status" value="1"/>
</dbReference>
<sequence>MAEHREFNPVSSPVKTAILKKQSIGMLIVAGFLTLWAYQFEHHGLWGKLVNYNKTPKLVLVGSSVNHNALNLDVYRPNGPDTYGSFVVQVAIRGIQETTPAEVWGPKQLARIGSHAIHNKYFFQKVSDGPWGFIVPLSAQAVIRIPLTNQALSRLTGQTKAVVTVEDVSGLQWQATIPVQP</sequence>